<evidence type="ECO:0000313" key="1">
    <source>
        <dbReference type="EMBL" id="EDS25763.1"/>
    </source>
</evidence>
<dbReference type="STRING" id="7176.B0VZ06"/>
<dbReference type="AlphaFoldDB" id="B0VZ06"/>
<organism>
    <name type="scientific">Culex quinquefasciatus</name>
    <name type="common">Southern house mosquito</name>
    <name type="synonym">Culex pungens</name>
    <dbReference type="NCBI Taxonomy" id="7176"/>
    <lineage>
        <taxon>Eukaryota</taxon>
        <taxon>Metazoa</taxon>
        <taxon>Ecdysozoa</taxon>
        <taxon>Arthropoda</taxon>
        <taxon>Hexapoda</taxon>
        <taxon>Insecta</taxon>
        <taxon>Pterygota</taxon>
        <taxon>Neoptera</taxon>
        <taxon>Endopterygota</taxon>
        <taxon>Diptera</taxon>
        <taxon>Nematocera</taxon>
        <taxon>Culicoidea</taxon>
        <taxon>Culicidae</taxon>
        <taxon>Culicinae</taxon>
        <taxon>Culicini</taxon>
        <taxon>Culex</taxon>
        <taxon>Culex</taxon>
    </lineage>
</organism>
<gene>
    <name evidence="2" type="primary">6030951</name>
    <name evidence="1" type="ORF">CpipJ_CPIJ000140</name>
</gene>
<sequence length="338" mass="37429">MTVLDEPDTLNLEATFLIHQGASHLQGRAAEERRNRDRQAVRWGDGVPQSTLVKSNPRTRSTSTFDCEVSFYARTIPPISTVTPIWCPTKTRVVIKREGVSAKACPLPDDTSHRHVMEVFNASWTHKHPHLGFINALSTALTAADECLDLNACVKESIWCDGIAQFPSGEDDSFTVRCKWRSSQTLDKFINALSTALTAADECLDLYACVKESIWCDGNAQFPSGEDDSFTVRSTLLQLPTDLQASTCRFCCCAATDRIPVLAKSVATAAGRRRTIQTQLRSLSLMDMAVFDENEVICWLRDKGQRNHALNRIVPPPSTLQAPSGSCSDTSRKFALFK</sequence>
<reference evidence="1" key="1">
    <citation type="submission" date="2007-03" db="EMBL/GenBank/DDBJ databases">
        <title>Annotation of Culex pipiens quinquefasciatus.</title>
        <authorList>
            <consortium name="The Broad Institute Genome Sequencing Platform"/>
            <person name="Atkinson P.W."/>
            <person name="Hemingway J."/>
            <person name="Christensen B.M."/>
            <person name="Higgs S."/>
            <person name="Kodira C."/>
            <person name="Hannick L."/>
            <person name="Megy K."/>
            <person name="O'Leary S."/>
            <person name="Pearson M."/>
            <person name="Haas B.J."/>
            <person name="Mauceli E."/>
            <person name="Wortman J.R."/>
            <person name="Lee N.H."/>
            <person name="Guigo R."/>
            <person name="Stanke M."/>
            <person name="Alvarado L."/>
            <person name="Amedeo P."/>
            <person name="Antoine C.H."/>
            <person name="Arensburger P."/>
            <person name="Bidwell S.L."/>
            <person name="Crawford M."/>
            <person name="Camaro F."/>
            <person name="Devon K."/>
            <person name="Engels R."/>
            <person name="Hammond M."/>
            <person name="Howarth C."/>
            <person name="Koehrsen M."/>
            <person name="Lawson D."/>
            <person name="Montgomery P."/>
            <person name="Nene V."/>
            <person name="Nusbaum C."/>
            <person name="Puiu D."/>
            <person name="Romero-Severson J."/>
            <person name="Severson D.W."/>
            <person name="Shumway M."/>
            <person name="Sisk P."/>
            <person name="Stolte C."/>
            <person name="Zeng Q."/>
            <person name="Eisenstadt E."/>
            <person name="Fraser-Liggett C."/>
            <person name="Strausberg R."/>
            <person name="Galagan J."/>
            <person name="Birren B."/>
            <person name="Collins F.H."/>
        </authorList>
    </citation>
    <scope>NUCLEOTIDE SEQUENCE [LARGE SCALE GENOMIC DNA]</scope>
    <source>
        <strain evidence="1">JHB</strain>
    </source>
</reference>
<proteinExistence type="predicted"/>
<accession>B0VZ06</accession>
<dbReference type="eggNOG" id="ENOG502QU8S">
    <property type="taxonomic scope" value="Eukaryota"/>
</dbReference>
<dbReference type="EMBL" id="DS231813">
    <property type="protein sequence ID" value="EDS25763.1"/>
    <property type="molecule type" value="Genomic_DNA"/>
</dbReference>
<reference evidence="2" key="2">
    <citation type="submission" date="2021-02" db="UniProtKB">
        <authorList>
            <consortium name="EnsemblMetazoa"/>
        </authorList>
    </citation>
    <scope>IDENTIFICATION</scope>
    <source>
        <strain evidence="2">JHB</strain>
    </source>
</reference>
<dbReference type="InParanoid" id="B0VZ06"/>
<dbReference type="PANTHER" id="PTHR47537:SF2">
    <property type="entry name" value="CUBILIN"/>
    <property type="match status" value="1"/>
</dbReference>
<dbReference type="KEGG" id="cqu:CpipJ_CPIJ000140"/>
<keyword evidence="3" id="KW-1185">Reference proteome</keyword>
<evidence type="ECO:0000313" key="2">
    <source>
        <dbReference type="EnsemblMetazoa" id="CPIJ000140-PA"/>
    </source>
</evidence>
<protein>
    <submittedName>
        <fullName evidence="1 2">Uncharacterized protein</fullName>
    </submittedName>
</protein>
<name>B0VZ06_CULQU</name>
<dbReference type="GO" id="GO:0005886">
    <property type="term" value="C:plasma membrane"/>
    <property type="evidence" value="ECO:0007669"/>
    <property type="project" value="TreeGrafter"/>
</dbReference>
<dbReference type="Proteomes" id="UP000002320">
    <property type="component" value="Unassembled WGS sequence"/>
</dbReference>
<dbReference type="EnsemblMetazoa" id="CPIJ000140-RA">
    <property type="protein sequence ID" value="CPIJ000140-PA"/>
    <property type="gene ID" value="CPIJ000140"/>
</dbReference>
<evidence type="ECO:0000313" key="3">
    <source>
        <dbReference type="Proteomes" id="UP000002320"/>
    </source>
</evidence>
<dbReference type="HOGENOM" id="CLU_821969_0_0_1"/>
<dbReference type="VEuPathDB" id="VectorBase:CQUJHB006396"/>
<dbReference type="VEuPathDB" id="VectorBase:CPIJ000140"/>
<dbReference type="PANTHER" id="PTHR47537">
    <property type="entry name" value="CUBILIN"/>
    <property type="match status" value="1"/>
</dbReference>
<dbReference type="InterPro" id="IPR053207">
    <property type="entry name" value="Non-NMDA_GluR_Accessory"/>
</dbReference>